<dbReference type="InterPro" id="IPR000905">
    <property type="entry name" value="Gcp-like_dom"/>
</dbReference>
<dbReference type="PATRIC" id="fig|1215343.11.peg.776"/>
<feature type="binding site" evidence="8">
    <location>
        <begin position="141"/>
        <end position="145"/>
    </location>
    <ligand>
        <name>substrate</name>
    </ligand>
</feature>
<sequence>MVKRNIVLGIESSCDETATAIIACPVDGQAEILADIILSQSEKHSAYGGVVPEIAARAHVEVLDGLIAQALSHAGVKIADMDAIAVTAGPGLVGGLIVGLMTAKSIAYAARKPLYAINHLEGHVLTARLLDRIHFPYLTLLVSGGHTQLILVKGVGDYERWGTTIDDALGECFDKIAKILELGFPGGPALEKAAQTGNPERFQFPRPLAGRSEPDFSFSGLKTAVRKTIQELMPLTEKDIADVCASFQETIACILTERIERAFIRFCTDFPEEKRVFVVAGGVAANSVVRSVLTELCDRCGFRFIAPPHRFCTDNAAMIAWAALERMAAGFDSDSFSVAARSRWPLDSCAVAKLGSGKRGAKA</sequence>
<dbReference type="NCBIfam" id="TIGR03723">
    <property type="entry name" value="T6A_TsaD_YgjD"/>
    <property type="match status" value="1"/>
</dbReference>
<evidence type="ECO:0000256" key="7">
    <source>
        <dbReference type="ARBA" id="ARBA00048117"/>
    </source>
</evidence>
<dbReference type="RefSeq" id="WP_015273173.1">
    <property type="nucleotide sequence ID" value="NC_019907.1"/>
</dbReference>
<dbReference type="PANTHER" id="PTHR11735:SF6">
    <property type="entry name" value="TRNA N6-ADENOSINE THREONYLCARBAMOYLTRANSFERASE, MITOCHONDRIAL"/>
    <property type="match status" value="1"/>
</dbReference>
<proteinExistence type="inferred from homology"/>
<dbReference type="Pfam" id="PF00814">
    <property type="entry name" value="TsaD"/>
    <property type="match status" value="1"/>
</dbReference>
<dbReference type="PRINTS" id="PR00789">
    <property type="entry name" value="OSIALOPTASE"/>
</dbReference>
<name>L0EWI9_LIBCB</name>
<feature type="binding site" evidence="8">
    <location>
        <position position="286"/>
    </location>
    <ligand>
        <name>substrate</name>
    </ligand>
</feature>
<dbReference type="GO" id="GO:0005506">
    <property type="term" value="F:iron ion binding"/>
    <property type="evidence" value="ECO:0007669"/>
    <property type="project" value="UniProtKB-UniRule"/>
</dbReference>
<reference evidence="10 11" key="1">
    <citation type="journal article" date="2012" name="Stand. Genomic Sci.">
        <title>Complete genome sequence of Liberibacter crescens BT-1.</title>
        <authorList>
            <person name="Leonard M.T."/>
            <person name="Fagen J.R."/>
            <person name="Davis-Richardson A.G."/>
            <person name="Davis M.J."/>
            <person name="Triplett E.W."/>
        </authorList>
    </citation>
    <scope>NUCLEOTIDE SEQUENCE [LARGE SCALE GENOMIC DNA]</scope>
    <source>
        <strain evidence="10 11">BT-1</strain>
    </source>
</reference>
<evidence type="ECO:0000259" key="9">
    <source>
        <dbReference type="Pfam" id="PF00814"/>
    </source>
</evidence>
<comment type="subcellular location">
    <subcellularLocation>
        <location evidence="8">Cytoplasm</location>
    </subcellularLocation>
</comment>
<dbReference type="STRING" id="1215343.B488_07540"/>
<dbReference type="EC" id="2.3.1.234" evidence="8"/>
<dbReference type="CDD" id="cd24133">
    <property type="entry name" value="ASKHA_NBD_TsaD_bac"/>
    <property type="match status" value="1"/>
</dbReference>
<dbReference type="HAMAP" id="MF_01445">
    <property type="entry name" value="TsaD"/>
    <property type="match status" value="1"/>
</dbReference>
<feature type="binding site" evidence="8">
    <location>
        <position position="174"/>
    </location>
    <ligand>
        <name>substrate</name>
    </ligand>
</feature>
<feature type="binding site" evidence="8">
    <location>
        <position position="119"/>
    </location>
    <ligand>
        <name>Fe cation</name>
        <dbReference type="ChEBI" id="CHEBI:24875"/>
    </ligand>
</feature>
<keyword evidence="1 8" id="KW-0963">Cytoplasm</keyword>
<evidence type="ECO:0000256" key="2">
    <source>
        <dbReference type="ARBA" id="ARBA00022679"/>
    </source>
</evidence>
<keyword evidence="6 8" id="KW-0012">Acyltransferase</keyword>
<dbReference type="PANTHER" id="PTHR11735">
    <property type="entry name" value="TRNA N6-ADENOSINE THREONYLCARBAMOYLTRANSFERASE"/>
    <property type="match status" value="1"/>
</dbReference>
<accession>L0EWI9</accession>
<keyword evidence="11" id="KW-1185">Reference proteome</keyword>
<feature type="binding site" evidence="8">
    <location>
        <position position="191"/>
    </location>
    <ligand>
        <name>substrate</name>
    </ligand>
</feature>
<dbReference type="FunFam" id="3.30.420.40:FF:000040">
    <property type="entry name" value="tRNA N6-adenosine threonylcarbamoyltransferase"/>
    <property type="match status" value="1"/>
</dbReference>
<keyword evidence="3 8" id="KW-0819">tRNA processing</keyword>
<comment type="catalytic activity">
    <reaction evidence="7 8">
        <text>L-threonylcarbamoyladenylate + adenosine(37) in tRNA = N(6)-L-threonylcarbamoyladenosine(37) in tRNA + AMP + H(+)</text>
        <dbReference type="Rhea" id="RHEA:37059"/>
        <dbReference type="Rhea" id="RHEA-COMP:10162"/>
        <dbReference type="Rhea" id="RHEA-COMP:10163"/>
        <dbReference type="ChEBI" id="CHEBI:15378"/>
        <dbReference type="ChEBI" id="CHEBI:73682"/>
        <dbReference type="ChEBI" id="CHEBI:74411"/>
        <dbReference type="ChEBI" id="CHEBI:74418"/>
        <dbReference type="ChEBI" id="CHEBI:456215"/>
        <dbReference type="EC" id="2.3.1.234"/>
    </reaction>
</comment>
<dbReference type="KEGG" id="lcc:B488_07540"/>
<dbReference type="FunFam" id="3.30.420.40:FF:000012">
    <property type="entry name" value="tRNA N6-adenosine threonylcarbamoyltransferase"/>
    <property type="match status" value="1"/>
</dbReference>
<evidence type="ECO:0000256" key="8">
    <source>
        <dbReference type="HAMAP-Rule" id="MF_01445"/>
    </source>
</evidence>
<dbReference type="SUPFAM" id="SSF53067">
    <property type="entry name" value="Actin-like ATPase domain"/>
    <property type="match status" value="2"/>
</dbReference>
<dbReference type="GO" id="GO:0061711">
    <property type="term" value="F:tRNA N(6)-L-threonylcarbamoyladenine synthase activity"/>
    <property type="evidence" value="ECO:0007669"/>
    <property type="project" value="UniProtKB-EC"/>
</dbReference>
<dbReference type="Gene3D" id="3.30.420.40">
    <property type="match status" value="2"/>
</dbReference>
<dbReference type="InterPro" id="IPR043129">
    <property type="entry name" value="ATPase_NBD"/>
</dbReference>
<comment type="function">
    <text evidence="8">Required for the formation of a threonylcarbamoyl group on adenosine at position 37 (t(6)A37) in tRNAs that read codons beginning with adenine. Is involved in the transfer of the threonylcarbamoyl moiety of threonylcarbamoyl-AMP (TC-AMP) to the N6 group of A37, together with TsaE and TsaB. TsaD likely plays a direct catalytic role in this reaction.</text>
</comment>
<evidence type="ECO:0000256" key="5">
    <source>
        <dbReference type="ARBA" id="ARBA00023004"/>
    </source>
</evidence>
<comment type="cofactor">
    <cofactor evidence="8">
        <name>Fe(2+)</name>
        <dbReference type="ChEBI" id="CHEBI:29033"/>
    </cofactor>
    <text evidence="8">Binds 1 Fe(2+) ion per subunit.</text>
</comment>
<comment type="similarity">
    <text evidence="8">Belongs to the KAE1 / TsaD family.</text>
</comment>
<dbReference type="HOGENOM" id="CLU_023208_0_2_5"/>
<dbReference type="InterPro" id="IPR017861">
    <property type="entry name" value="KAE1/TsaD"/>
</dbReference>
<evidence type="ECO:0000256" key="1">
    <source>
        <dbReference type="ARBA" id="ARBA00022490"/>
    </source>
</evidence>
<dbReference type="eggNOG" id="COG0533">
    <property type="taxonomic scope" value="Bacteria"/>
</dbReference>
<dbReference type="AlphaFoldDB" id="L0EWI9"/>
<dbReference type="EMBL" id="CP003789">
    <property type="protein sequence ID" value="AGA64746.1"/>
    <property type="molecule type" value="Genomic_DNA"/>
</dbReference>
<dbReference type="GO" id="GO:0005737">
    <property type="term" value="C:cytoplasm"/>
    <property type="evidence" value="ECO:0007669"/>
    <property type="project" value="UniProtKB-SubCell"/>
</dbReference>
<keyword evidence="2 8" id="KW-0808">Transferase</keyword>
<protein>
    <recommendedName>
        <fullName evidence="8">tRNA N6-adenosine threonylcarbamoyltransferase</fullName>
        <ecNumber evidence="8">2.3.1.234</ecNumber>
    </recommendedName>
    <alternativeName>
        <fullName evidence="8">N6-L-threonylcarbamoyladenine synthase</fullName>
        <shortName evidence="8">t(6)A synthase</shortName>
    </alternativeName>
    <alternativeName>
        <fullName evidence="8">t(6)A37 threonylcarbamoyladenosine biosynthesis protein TsaD</fullName>
    </alternativeName>
    <alternativeName>
        <fullName evidence="8">tRNA threonylcarbamoyladenosine biosynthesis protein TsaD</fullName>
    </alternativeName>
</protein>
<feature type="binding site" evidence="8">
    <location>
        <position position="123"/>
    </location>
    <ligand>
        <name>Fe cation</name>
        <dbReference type="ChEBI" id="CHEBI:24875"/>
    </ligand>
</feature>
<keyword evidence="4 8" id="KW-0479">Metal-binding</keyword>
<organism evidence="10 11">
    <name type="scientific">Liberibacter crescens (strain BT-1)</name>
    <dbReference type="NCBI Taxonomy" id="1215343"/>
    <lineage>
        <taxon>Bacteria</taxon>
        <taxon>Pseudomonadati</taxon>
        <taxon>Pseudomonadota</taxon>
        <taxon>Alphaproteobacteria</taxon>
        <taxon>Hyphomicrobiales</taxon>
        <taxon>Rhizobiaceae</taxon>
        <taxon>Liberibacter</taxon>
    </lineage>
</organism>
<dbReference type="Proteomes" id="UP000010799">
    <property type="component" value="Chromosome"/>
</dbReference>
<evidence type="ECO:0000256" key="4">
    <source>
        <dbReference type="ARBA" id="ARBA00022723"/>
    </source>
</evidence>
<evidence type="ECO:0000256" key="3">
    <source>
        <dbReference type="ARBA" id="ARBA00022694"/>
    </source>
</evidence>
<feature type="binding site" evidence="8">
    <location>
        <position position="187"/>
    </location>
    <ligand>
        <name>substrate</name>
    </ligand>
</feature>
<gene>
    <name evidence="8" type="primary">tsaD</name>
    <name evidence="10" type="ordered locus">B488_07540</name>
</gene>
<feature type="binding site" evidence="8">
    <location>
        <position position="314"/>
    </location>
    <ligand>
        <name>Fe cation</name>
        <dbReference type="ChEBI" id="CHEBI:24875"/>
    </ligand>
</feature>
<dbReference type="GO" id="GO:0002949">
    <property type="term" value="P:tRNA threonylcarbamoyladenosine modification"/>
    <property type="evidence" value="ECO:0007669"/>
    <property type="project" value="UniProtKB-UniRule"/>
</dbReference>
<evidence type="ECO:0000313" key="10">
    <source>
        <dbReference type="EMBL" id="AGA64746.1"/>
    </source>
</evidence>
<evidence type="ECO:0000313" key="11">
    <source>
        <dbReference type="Proteomes" id="UP000010799"/>
    </source>
</evidence>
<dbReference type="InterPro" id="IPR022450">
    <property type="entry name" value="TsaD"/>
</dbReference>
<feature type="domain" description="Gcp-like" evidence="9">
    <location>
        <begin position="31"/>
        <end position="321"/>
    </location>
</feature>
<keyword evidence="5 8" id="KW-0408">Iron</keyword>
<dbReference type="NCBIfam" id="TIGR00329">
    <property type="entry name" value="gcp_kae1"/>
    <property type="match status" value="1"/>
</dbReference>
<evidence type="ECO:0000256" key="6">
    <source>
        <dbReference type="ARBA" id="ARBA00023315"/>
    </source>
</evidence>